<dbReference type="Pfam" id="PF07691">
    <property type="entry name" value="PA14"/>
    <property type="match status" value="1"/>
</dbReference>
<gene>
    <name evidence="6" type="ORF">H1P_460020</name>
</gene>
<evidence type="ECO:0000256" key="2">
    <source>
        <dbReference type="ARBA" id="ARBA00022729"/>
    </source>
</evidence>
<accession>A0A563VYM5</accession>
<dbReference type="EMBL" id="CAACVJ010000401">
    <property type="protein sequence ID" value="VEP16526.1"/>
    <property type="molecule type" value="Genomic_DNA"/>
</dbReference>
<dbReference type="OrthoDB" id="9816455at2"/>
<dbReference type="PANTHER" id="PTHR31137">
    <property type="entry name" value="PROTEIN PSIB-RELATED-RELATED"/>
    <property type="match status" value="1"/>
</dbReference>
<keyword evidence="2" id="KW-0732">Signal</keyword>
<evidence type="ECO:0000256" key="3">
    <source>
        <dbReference type="ARBA" id="ARBA00023180"/>
    </source>
</evidence>
<dbReference type="RefSeq" id="WP_144866317.1">
    <property type="nucleotide sequence ID" value="NZ_LR213806.1"/>
</dbReference>
<proteinExistence type="inferred from homology"/>
<dbReference type="AlphaFoldDB" id="A0A563VYM5"/>
<keyword evidence="7" id="KW-1185">Reference proteome</keyword>
<keyword evidence="4" id="KW-0472">Membrane</keyword>
<keyword evidence="4" id="KW-1133">Transmembrane helix</keyword>
<reference evidence="6 7" key="1">
    <citation type="submission" date="2019-01" db="EMBL/GenBank/DDBJ databases">
        <authorList>
            <person name="Brito A."/>
        </authorList>
    </citation>
    <scope>NUCLEOTIDE SEQUENCE [LARGE SCALE GENOMIC DNA]</scope>
    <source>
        <strain evidence="6">1</strain>
    </source>
</reference>
<dbReference type="InterPro" id="IPR011658">
    <property type="entry name" value="PA14_dom"/>
</dbReference>
<feature type="domain" description="PA14" evidence="5">
    <location>
        <begin position="95"/>
        <end position="250"/>
    </location>
</feature>
<dbReference type="InterPro" id="IPR037524">
    <property type="entry name" value="PA14/GLEYA"/>
</dbReference>
<dbReference type="InterPro" id="IPR011874">
    <property type="entry name" value="Fibro_Slime"/>
</dbReference>
<dbReference type="Proteomes" id="UP000320055">
    <property type="component" value="Unassembled WGS sequence"/>
</dbReference>
<dbReference type="NCBIfam" id="TIGR02148">
    <property type="entry name" value="Fibro_Slime"/>
    <property type="match status" value="1"/>
</dbReference>
<keyword evidence="4" id="KW-0812">Transmembrane</keyword>
<name>A0A563VYM5_9CYAN</name>
<organism evidence="6 7">
    <name type="scientific">Hyella patelloides LEGE 07179</name>
    <dbReference type="NCBI Taxonomy" id="945734"/>
    <lineage>
        <taxon>Bacteria</taxon>
        <taxon>Bacillati</taxon>
        <taxon>Cyanobacteriota</taxon>
        <taxon>Cyanophyceae</taxon>
        <taxon>Pleurocapsales</taxon>
        <taxon>Hyellaceae</taxon>
        <taxon>Hyella</taxon>
    </lineage>
</organism>
<evidence type="ECO:0000256" key="4">
    <source>
        <dbReference type="SAM" id="Phobius"/>
    </source>
</evidence>
<evidence type="ECO:0000259" key="5">
    <source>
        <dbReference type="PROSITE" id="PS51820"/>
    </source>
</evidence>
<protein>
    <submittedName>
        <fullName evidence="6">Fibro-slime family protein</fullName>
    </submittedName>
</protein>
<evidence type="ECO:0000313" key="7">
    <source>
        <dbReference type="Proteomes" id="UP000320055"/>
    </source>
</evidence>
<evidence type="ECO:0000256" key="1">
    <source>
        <dbReference type="ARBA" id="ARBA00008709"/>
    </source>
</evidence>
<keyword evidence="3" id="KW-0325">Glycoprotein</keyword>
<feature type="transmembrane region" description="Helical" evidence="4">
    <location>
        <begin position="12"/>
        <end position="29"/>
    </location>
</feature>
<sequence length="250" mass="28278">MLLKHTNSWKAIAFFTITFLAILFTGIIGNEKAYTNPAPSSIYLSGILRDFQDTHPDFERTPGVDGFDYGLDHNITLDTLSSDKKPQFKDGSYSTTTEDNFDQWYRNVAGVNQSTNYIVELDDSDGDGTYTYYNASFFPLDGVAGFDEQGRSHNYHFTYELHSAFTYQGGETFEFRGDDDVWVYINGKKVIDLGGVHSEKVQLVNLDSIASRVDITPGNNYNFDLFFAERHTVQSNFKIQTTIAFSQNAD</sequence>
<dbReference type="PROSITE" id="PS51820">
    <property type="entry name" value="PA14"/>
    <property type="match status" value="1"/>
</dbReference>
<dbReference type="InterPro" id="IPR051154">
    <property type="entry name" value="Prespore-cell_inducing_factor"/>
</dbReference>
<dbReference type="GO" id="GO:0005576">
    <property type="term" value="C:extracellular region"/>
    <property type="evidence" value="ECO:0007669"/>
    <property type="project" value="TreeGrafter"/>
</dbReference>
<comment type="similarity">
    <text evidence="1">Belongs to the prespore-cell-inducing factor family.</text>
</comment>
<evidence type="ECO:0000313" key="6">
    <source>
        <dbReference type="EMBL" id="VEP16526.1"/>
    </source>
</evidence>